<evidence type="ECO:0000259" key="1">
    <source>
        <dbReference type="Pfam" id="PF07727"/>
    </source>
</evidence>
<proteinExistence type="predicted"/>
<dbReference type="Proteomes" id="UP001054252">
    <property type="component" value="Unassembled WGS sequence"/>
</dbReference>
<sequence>MAALIESQDMQGFLDGECVMLVAKITPTNSTDAEGPKEVPNLVYISWRRSDHLLRGWITGTLSEEVLGIVVGLTTSREVWDALQEAYAKDSQEREFNLTQAMTTLQKGLGQGYENFVTTMLKPPVPPYQEVTNGNQNKRKGNSFNKFNSKGKGFFQGNGANSTYNSASASYFSHAGNKNVGSNFTRNQPNNFNKQKVEAQNPIMESAVKCQICGKLNHTALKCFNRFNHSYQEDDIPKALAAITIDDNQELEWHPDTGASVHVTGNSSKLNSLKHYHGRDGVMRANSGSCSRLYRQKFEDRSLARAEKRRKAGSGFEAGLSDLGGVLIPSRVTCREDLWGLKCKGVRFERNPSSYKGLSGSFKPPLFLLVESVEEILECLKACLVAKGFHQIASVDFSETFSPVVEAGTIRTILAIATSKQWQIRQLDVKNAFLHGYLNEPVYMEQPPGFLDPKFPTHLSQEFAIKDLGWLNFFLGIEVHYTSLGLILSQSKYALNILSRAQMKGCNSISTPMALKAHSSHSSNDAFHDLTHYRSIVGTLQYLTFTRPDLSFAVNYVCQFMNIPTIENYQTIKRILRYVNGTLNYGLQIPNQSSLDLYAFPNDDWAGCSLTRHSTSGYCTFLGSNRISWCAKKQPAVAHSSAEAEYRSMASTTAEIT</sequence>
<dbReference type="AlphaFoldDB" id="A0AAV5M7T8"/>
<reference evidence="2 3" key="1">
    <citation type="journal article" date="2021" name="Commun. Biol.">
        <title>The genome of Shorea leprosula (Dipterocarpaceae) highlights the ecological relevance of drought in aseasonal tropical rainforests.</title>
        <authorList>
            <person name="Ng K.K.S."/>
            <person name="Kobayashi M.J."/>
            <person name="Fawcett J.A."/>
            <person name="Hatakeyama M."/>
            <person name="Paape T."/>
            <person name="Ng C.H."/>
            <person name="Ang C.C."/>
            <person name="Tnah L.H."/>
            <person name="Lee C.T."/>
            <person name="Nishiyama T."/>
            <person name="Sese J."/>
            <person name="O'Brien M.J."/>
            <person name="Copetti D."/>
            <person name="Mohd Noor M.I."/>
            <person name="Ong R.C."/>
            <person name="Putra M."/>
            <person name="Sireger I.Z."/>
            <person name="Indrioko S."/>
            <person name="Kosugi Y."/>
            <person name="Izuno A."/>
            <person name="Isagi Y."/>
            <person name="Lee S.L."/>
            <person name="Shimizu K.K."/>
        </authorList>
    </citation>
    <scope>NUCLEOTIDE SEQUENCE [LARGE SCALE GENOMIC DNA]</scope>
    <source>
        <strain evidence="2">214</strain>
    </source>
</reference>
<keyword evidence="3" id="KW-1185">Reference proteome</keyword>
<dbReference type="PANTHER" id="PTHR11439">
    <property type="entry name" value="GAG-POL-RELATED RETROTRANSPOSON"/>
    <property type="match status" value="1"/>
</dbReference>
<dbReference type="CDD" id="cd09272">
    <property type="entry name" value="RNase_HI_RT_Ty1"/>
    <property type="match status" value="1"/>
</dbReference>
<accession>A0AAV5M7T8</accession>
<feature type="domain" description="Reverse transcriptase Ty1/copia-type" evidence="1">
    <location>
        <begin position="381"/>
        <end position="450"/>
    </location>
</feature>
<gene>
    <name evidence="2" type="ORF">SLEP1_g52192</name>
</gene>
<evidence type="ECO:0000313" key="2">
    <source>
        <dbReference type="EMBL" id="GKV45069.1"/>
    </source>
</evidence>
<name>A0AAV5M7T8_9ROSI</name>
<organism evidence="2 3">
    <name type="scientific">Rubroshorea leprosula</name>
    <dbReference type="NCBI Taxonomy" id="152421"/>
    <lineage>
        <taxon>Eukaryota</taxon>
        <taxon>Viridiplantae</taxon>
        <taxon>Streptophyta</taxon>
        <taxon>Embryophyta</taxon>
        <taxon>Tracheophyta</taxon>
        <taxon>Spermatophyta</taxon>
        <taxon>Magnoliopsida</taxon>
        <taxon>eudicotyledons</taxon>
        <taxon>Gunneridae</taxon>
        <taxon>Pentapetalae</taxon>
        <taxon>rosids</taxon>
        <taxon>malvids</taxon>
        <taxon>Malvales</taxon>
        <taxon>Dipterocarpaceae</taxon>
        <taxon>Rubroshorea</taxon>
    </lineage>
</organism>
<dbReference type="SUPFAM" id="SSF56672">
    <property type="entry name" value="DNA/RNA polymerases"/>
    <property type="match status" value="1"/>
</dbReference>
<dbReference type="Pfam" id="PF07727">
    <property type="entry name" value="RVT_2"/>
    <property type="match status" value="2"/>
</dbReference>
<comment type="caution">
    <text evidence="2">The sequence shown here is derived from an EMBL/GenBank/DDBJ whole genome shotgun (WGS) entry which is preliminary data.</text>
</comment>
<dbReference type="PANTHER" id="PTHR11439:SF524">
    <property type="entry name" value="RNA-DIRECTED DNA POLYMERASE, PROTEIN KINASE RLK-PELLE-DLSV FAMILY"/>
    <property type="match status" value="1"/>
</dbReference>
<dbReference type="InterPro" id="IPR013103">
    <property type="entry name" value="RVT_2"/>
</dbReference>
<protein>
    <recommendedName>
        <fullName evidence="1">Reverse transcriptase Ty1/copia-type domain-containing protein</fullName>
    </recommendedName>
</protein>
<evidence type="ECO:0000313" key="3">
    <source>
        <dbReference type="Proteomes" id="UP001054252"/>
    </source>
</evidence>
<feature type="domain" description="Reverse transcriptase Ty1/copia-type" evidence="1">
    <location>
        <begin position="455"/>
        <end position="513"/>
    </location>
</feature>
<dbReference type="InterPro" id="IPR043502">
    <property type="entry name" value="DNA/RNA_pol_sf"/>
</dbReference>
<dbReference type="EMBL" id="BPVZ01000189">
    <property type="protein sequence ID" value="GKV45069.1"/>
    <property type="molecule type" value="Genomic_DNA"/>
</dbReference>